<proteinExistence type="predicted"/>
<dbReference type="RefSeq" id="WP_093045140.1">
    <property type="nucleotide sequence ID" value="NZ_FNQR01000008.1"/>
</dbReference>
<protein>
    <recommendedName>
        <fullName evidence="3">Chemotaxis protein</fullName>
    </recommendedName>
</protein>
<gene>
    <name evidence="1" type="ORF">SAMN05421743_108174</name>
</gene>
<keyword evidence="2" id="KW-1185">Reference proteome</keyword>
<dbReference type="InterPro" id="IPR029058">
    <property type="entry name" value="AB_hydrolase_fold"/>
</dbReference>
<dbReference type="Proteomes" id="UP000198584">
    <property type="component" value="Unassembled WGS sequence"/>
</dbReference>
<dbReference type="STRING" id="571932.SAMN05421743_108174"/>
<organism evidence="1 2">
    <name type="scientific">Thalassobacillus cyri</name>
    <dbReference type="NCBI Taxonomy" id="571932"/>
    <lineage>
        <taxon>Bacteria</taxon>
        <taxon>Bacillati</taxon>
        <taxon>Bacillota</taxon>
        <taxon>Bacilli</taxon>
        <taxon>Bacillales</taxon>
        <taxon>Bacillaceae</taxon>
        <taxon>Thalassobacillus</taxon>
    </lineage>
</organism>
<evidence type="ECO:0008006" key="3">
    <source>
        <dbReference type="Google" id="ProtNLM"/>
    </source>
</evidence>
<dbReference type="SUPFAM" id="SSF53474">
    <property type="entry name" value="alpha/beta-Hydrolases"/>
    <property type="match status" value="1"/>
</dbReference>
<dbReference type="EMBL" id="FNQR01000008">
    <property type="protein sequence ID" value="SEA81057.1"/>
    <property type="molecule type" value="Genomic_DNA"/>
</dbReference>
<name>A0A1H4E897_9BACI</name>
<accession>A0A1H4E897</accession>
<dbReference type="OrthoDB" id="70513at2"/>
<sequence>MTKKIAVMILHGAGTPNDNFAEEIIEHIRERFKKRIGGQTDDDALVFEPVWWSKIFASEQERLWERVHVDTDLDYQRLRRFTVEFLADAIAYQPASVDDNNYDKVHELLAETLSNLEEKAGRDAPLCVISHSLGSVIASNYFYDLQLKQSNIGTRTWRRIKNTPLENGETLANFYTLGSPMALWSLRFGGFGLPIQVPAPSMDRHYQGVKGEWLNFYDKDDILAYPLKNLNEQYNEVVTADIQVNAGGVFTSWNPLSHQKYDEDYEVIDKMVNGLVRTWHEINS</sequence>
<evidence type="ECO:0000313" key="1">
    <source>
        <dbReference type="EMBL" id="SEA81057.1"/>
    </source>
</evidence>
<dbReference type="AlphaFoldDB" id="A0A1H4E897"/>
<evidence type="ECO:0000313" key="2">
    <source>
        <dbReference type="Proteomes" id="UP000198584"/>
    </source>
</evidence>
<reference evidence="1 2" key="1">
    <citation type="submission" date="2016-10" db="EMBL/GenBank/DDBJ databases">
        <authorList>
            <person name="de Groot N.N."/>
        </authorList>
    </citation>
    <scope>NUCLEOTIDE SEQUENCE [LARGE SCALE GENOMIC DNA]</scope>
    <source>
        <strain evidence="1 2">CCM7597</strain>
    </source>
</reference>